<accession>A0A7J7R8M5</accession>
<sequence>MYSWHFTEVPVLQIVPVPDVCNLVCVALGNLEIREIRALLCSSDGASEKQVLLTSGNIQAVLGLTKRRLVSSSGTLCDQRVEIMTFAEDGGSKEKQLLTAPQETLLTFAEVQGVQEALLGTTVMNSIVIWNLKTGQLLKKMQIGDSCQASVCHKAYSEMGLLFVVLSHPCAQESEPSGSPVFQLLAVNPKTTLSVGVMLYRLPHGQAGRFLEGDVKGNFAAAVLTSGTIAIWDLLLGQCTVLLPPISDQNWSFVKWSGADSHLLAGQKDGNIFVYLIS</sequence>
<dbReference type="InterPro" id="IPR031920">
    <property type="entry name" value="PALB2_WD40"/>
</dbReference>
<dbReference type="InterPro" id="IPR015943">
    <property type="entry name" value="WD40/YVTN_repeat-like_dom_sf"/>
</dbReference>
<dbReference type="GO" id="GO:0005654">
    <property type="term" value="C:nucleoplasm"/>
    <property type="evidence" value="ECO:0007669"/>
    <property type="project" value="TreeGrafter"/>
</dbReference>
<dbReference type="PANTHER" id="PTHR14662">
    <property type="entry name" value="PARTNER AND LOCALIZER OF BRCA2"/>
    <property type="match status" value="1"/>
</dbReference>
<organism evidence="2 3">
    <name type="scientific">Rhinolophus ferrumequinum</name>
    <name type="common">Greater horseshoe bat</name>
    <dbReference type="NCBI Taxonomy" id="59479"/>
    <lineage>
        <taxon>Eukaryota</taxon>
        <taxon>Metazoa</taxon>
        <taxon>Chordata</taxon>
        <taxon>Craniata</taxon>
        <taxon>Vertebrata</taxon>
        <taxon>Euteleostomi</taxon>
        <taxon>Mammalia</taxon>
        <taxon>Eutheria</taxon>
        <taxon>Laurasiatheria</taxon>
        <taxon>Chiroptera</taxon>
        <taxon>Yinpterochiroptera</taxon>
        <taxon>Rhinolophoidea</taxon>
        <taxon>Rhinolophidae</taxon>
        <taxon>Rhinolophinae</taxon>
        <taxon>Rhinolophus</taxon>
    </lineage>
</organism>
<dbReference type="Pfam" id="PF16756">
    <property type="entry name" value="PALB2_WD40"/>
    <property type="match status" value="1"/>
</dbReference>
<dbReference type="PANTHER" id="PTHR14662:SF2">
    <property type="entry name" value="PARTNER AND LOCALIZER OF BRCA2"/>
    <property type="match status" value="1"/>
</dbReference>
<evidence type="ECO:0000313" key="2">
    <source>
        <dbReference type="EMBL" id="KAF6272434.1"/>
    </source>
</evidence>
<reference evidence="2 3" key="1">
    <citation type="journal article" date="2020" name="Nature">
        <title>Six reference-quality genomes reveal evolution of bat adaptations.</title>
        <authorList>
            <person name="Jebb D."/>
            <person name="Huang Z."/>
            <person name="Pippel M."/>
            <person name="Hughes G.M."/>
            <person name="Lavrichenko K."/>
            <person name="Devanna P."/>
            <person name="Winkler S."/>
            <person name="Jermiin L.S."/>
            <person name="Skirmuntt E.C."/>
            <person name="Katzourakis A."/>
            <person name="Burkitt-Gray L."/>
            <person name="Ray D.A."/>
            <person name="Sullivan K.A.M."/>
            <person name="Roscito J.G."/>
            <person name="Kirilenko B.M."/>
            <person name="Davalos L.M."/>
            <person name="Corthals A.P."/>
            <person name="Power M.L."/>
            <person name="Jones G."/>
            <person name="Ransome R.D."/>
            <person name="Dechmann D.K.N."/>
            <person name="Locatelli A.G."/>
            <person name="Puechmaille S.J."/>
            <person name="Fedrigo O."/>
            <person name="Jarvis E.D."/>
            <person name="Hiller M."/>
            <person name="Vernes S.C."/>
            <person name="Myers E.W."/>
            <person name="Teeling E.C."/>
        </authorList>
    </citation>
    <scope>NUCLEOTIDE SEQUENCE [LARGE SCALE GENOMIC DNA]</scope>
    <source>
        <strain evidence="2">MRhiFer1</strain>
        <tissue evidence="2">Lung</tissue>
    </source>
</reference>
<gene>
    <name evidence="2" type="ORF">mRhiFer1_012558</name>
</gene>
<dbReference type="SUPFAM" id="SSF50969">
    <property type="entry name" value="YVTN repeat-like/Quinoprotein amine dehydrogenase"/>
    <property type="match status" value="1"/>
</dbReference>
<dbReference type="AlphaFoldDB" id="A0A7J7R8M5"/>
<evidence type="ECO:0000259" key="1">
    <source>
        <dbReference type="Pfam" id="PF16756"/>
    </source>
</evidence>
<dbReference type="InterPro" id="IPR011044">
    <property type="entry name" value="Quino_amine_DH_bsu"/>
</dbReference>
<dbReference type="EMBL" id="JACAGC010000029">
    <property type="protein sequence ID" value="KAF6272434.1"/>
    <property type="molecule type" value="Genomic_DNA"/>
</dbReference>
<name>A0A7J7R8M5_RHIFE</name>
<feature type="domain" description="Partner and localiser of BRCA2 WD40" evidence="1">
    <location>
        <begin position="1"/>
        <end position="275"/>
    </location>
</feature>
<dbReference type="Proteomes" id="UP000585614">
    <property type="component" value="Unassembled WGS sequence"/>
</dbReference>
<evidence type="ECO:0000313" key="3">
    <source>
        <dbReference type="Proteomes" id="UP000585614"/>
    </source>
</evidence>
<proteinExistence type="predicted"/>
<protein>
    <submittedName>
        <fullName evidence="2">Partner and localizer of BRCA2</fullName>
    </submittedName>
</protein>
<dbReference type="GO" id="GO:0003677">
    <property type="term" value="F:DNA binding"/>
    <property type="evidence" value="ECO:0007669"/>
    <property type="project" value="InterPro"/>
</dbReference>
<dbReference type="GO" id="GO:0000724">
    <property type="term" value="P:double-strand break repair via homologous recombination"/>
    <property type="evidence" value="ECO:0007669"/>
    <property type="project" value="InterPro"/>
</dbReference>
<comment type="caution">
    <text evidence="2">The sequence shown here is derived from an EMBL/GenBank/DDBJ whole genome shotgun (WGS) entry which is preliminary data.</text>
</comment>
<dbReference type="Gene3D" id="2.130.10.10">
    <property type="entry name" value="YVTN repeat-like/Quinoprotein amine dehydrogenase"/>
    <property type="match status" value="1"/>
</dbReference>
<dbReference type="InterPro" id="IPR042417">
    <property type="entry name" value="PALB2"/>
</dbReference>